<feature type="domain" description="Periplasmic binding protein" evidence="5">
    <location>
        <begin position="41"/>
        <end position="304"/>
    </location>
</feature>
<dbReference type="KEGG" id="bgok:Pr1d_37530"/>
<feature type="transmembrane region" description="Helical" evidence="4">
    <location>
        <begin position="6"/>
        <end position="22"/>
    </location>
</feature>
<dbReference type="RefSeq" id="WP_148074779.1">
    <property type="nucleotide sequence ID" value="NZ_CP042913.1"/>
</dbReference>
<dbReference type="InterPro" id="IPR028082">
    <property type="entry name" value="Peripla_BP_I"/>
</dbReference>
<feature type="compositionally biased region" description="Basic and acidic residues" evidence="3">
    <location>
        <begin position="180"/>
        <end position="189"/>
    </location>
</feature>
<dbReference type="InterPro" id="IPR050555">
    <property type="entry name" value="Bact_Solute-Bind_Prot2"/>
</dbReference>
<evidence type="ECO:0000256" key="4">
    <source>
        <dbReference type="SAM" id="Phobius"/>
    </source>
</evidence>
<evidence type="ECO:0000259" key="5">
    <source>
        <dbReference type="Pfam" id="PF13407"/>
    </source>
</evidence>
<organism evidence="6 7">
    <name type="scientific">Bythopirellula goksoeyrii</name>
    <dbReference type="NCBI Taxonomy" id="1400387"/>
    <lineage>
        <taxon>Bacteria</taxon>
        <taxon>Pseudomonadati</taxon>
        <taxon>Planctomycetota</taxon>
        <taxon>Planctomycetia</taxon>
        <taxon>Pirellulales</taxon>
        <taxon>Lacipirellulaceae</taxon>
        <taxon>Bythopirellula</taxon>
    </lineage>
</organism>
<protein>
    <submittedName>
        <fullName evidence="6">D-allose-binding periplasmic protein</fullName>
    </submittedName>
</protein>
<evidence type="ECO:0000313" key="7">
    <source>
        <dbReference type="Proteomes" id="UP000323917"/>
    </source>
</evidence>
<gene>
    <name evidence="6" type="primary">alsB_2</name>
    <name evidence="6" type="ORF">Pr1d_37530</name>
</gene>
<accession>A0A5B9QEX9</accession>
<reference evidence="6 7" key="1">
    <citation type="submission" date="2019-08" db="EMBL/GenBank/DDBJ databases">
        <title>Deep-cultivation of Planctomycetes and their phenomic and genomic characterization uncovers novel biology.</title>
        <authorList>
            <person name="Wiegand S."/>
            <person name="Jogler M."/>
            <person name="Boedeker C."/>
            <person name="Pinto D."/>
            <person name="Vollmers J."/>
            <person name="Rivas-Marin E."/>
            <person name="Kohn T."/>
            <person name="Peeters S.H."/>
            <person name="Heuer A."/>
            <person name="Rast P."/>
            <person name="Oberbeckmann S."/>
            <person name="Bunk B."/>
            <person name="Jeske O."/>
            <person name="Meyerdierks A."/>
            <person name="Storesund J.E."/>
            <person name="Kallscheuer N."/>
            <person name="Luecker S."/>
            <person name="Lage O.M."/>
            <person name="Pohl T."/>
            <person name="Merkel B.J."/>
            <person name="Hornburger P."/>
            <person name="Mueller R.-W."/>
            <person name="Bruemmer F."/>
            <person name="Labrenz M."/>
            <person name="Spormann A.M."/>
            <person name="Op den Camp H."/>
            <person name="Overmann J."/>
            <person name="Amann R."/>
            <person name="Jetten M.S.M."/>
            <person name="Mascher T."/>
            <person name="Medema M.H."/>
            <person name="Devos D.P."/>
            <person name="Kaster A.-K."/>
            <person name="Ovreas L."/>
            <person name="Rohde M."/>
            <person name="Galperin M.Y."/>
            <person name="Jogler C."/>
        </authorList>
    </citation>
    <scope>NUCLEOTIDE SEQUENCE [LARGE SCALE GENOMIC DNA]</scope>
    <source>
        <strain evidence="6 7">Pr1d</strain>
    </source>
</reference>
<keyword evidence="4" id="KW-0812">Transmembrane</keyword>
<proteinExistence type="inferred from homology"/>
<dbReference type="Pfam" id="PF13407">
    <property type="entry name" value="Peripla_BP_4"/>
    <property type="match status" value="1"/>
</dbReference>
<evidence type="ECO:0000256" key="1">
    <source>
        <dbReference type="ARBA" id="ARBA00004196"/>
    </source>
</evidence>
<comment type="subcellular location">
    <subcellularLocation>
        <location evidence="1">Cell envelope</location>
    </subcellularLocation>
</comment>
<comment type="similarity">
    <text evidence="2">Belongs to the bacterial solute-binding protein 2 family.</text>
</comment>
<evidence type="ECO:0000313" key="6">
    <source>
        <dbReference type="EMBL" id="QEG36439.1"/>
    </source>
</evidence>
<dbReference type="OrthoDB" id="569491at2"/>
<dbReference type="Gene3D" id="3.40.50.2300">
    <property type="match status" value="2"/>
</dbReference>
<evidence type="ECO:0000256" key="3">
    <source>
        <dbReference type="SAM" id="MobiDB-lite"/>
    </source>
</evidence>
<keyword evidence="4" id="KW-1133">Transmembrane helix</keyword>
<keyword evidence="4" id="KW-0472">Membrane</keyword>
<dbReference type="GO" id="GO:0030246">
    <property type="term" value="F:carbohydrate binding"/>
    <property type="evidence" value="ECO:0007669"/>
    <property type="project" value="TreeGrafter"/>
</dbReference>
<evidence type="ECO:0000256" key="2">
    <source>
        <dbReference type="ARBA" id="ARBA00007639"/>
    </source>
</evidence>
<dbReference type="Proteomes" id="UP000323917">
    <property type="component" value="Chromosome"/>
</dbReference>
<dbReference type="InterPro" id="IPR025997">
    <property type="entry name" value="SBP_2_dom"/>
</dbReference>
<dbReference type="PANTHER" id="PTHR30036">
    <property type="entry name" value="D-XYLOSE-BINDING PERIPLASMIC PROTEIN"/>
    <property type="match status" value="1"/>
</dbReference>
<keyword evidence="7" id="KW-1185">Reference proteome</keyword>
<dbReference type="AlphaFoldDB" id="A0A5B9QEX9"/>
<feature type="region of interest" description="Disordered" evidence="3">
    <location>
        <begin position="180"/>
        <end position="199"/>
    </location>
</feature>
<dbReference type="PANTHER" id="PTHR30036:SF7">
    <property type="entry name" value="ABC TRANSPORTER PERIPLASMIC-BINDING PROTEIN YPHF"/>
    <property type="match status" value="1"/>
</dbReference>
<dbReference type="EMBL" id="CP042913">
    <property type="protein sequence ID" value="QEG36439.1"/>
    <property type="molecule type" value="Genomic_DNA"/>
</dbReference>
<dbReference type="SUPFAM" id="SSF53822">
    <property type="entry name" value="Periplasmic binding protein-like I"/>
    <property type="match status" value="1"/>
</dbReference>
<name>A0A5B9QEX9_9BACT</name>
<sequence>MSENRFWLWGLLVVSIGAALWYRSQILPATADDQPQTTRVVFITGGDNDFWQLAAKGAKAAALEHNAKLKTEMVSREGGLEEQTQILLGLNEDEIDGCAVSPLDAQGQTLLINRLARKMNVVTYDSDAPISERQYYIGTSNYLAGKISHELVREAIPEGGKIAVFLSNITKNNMLERKSGYEESEKKLQSDNPPQDASAPVWQTVAYLTDEGDTAKSQANITKALENHDDLACLVGMNAYQGPLLLEALTKAGKIGEIKLVVFDELDDTLEGIETGSIYATVAQDPYKYGYEAVRMLTLLHNGKSRELPIVGGGAINVNCQAIRKADVEAFRKRLKDRLEESK</sequence>
<dbReference type="GO" id="GO:0030288">
    <property type="term" value="C:outer membrane-bounded periplasmic space"/>
    <property type="evidence" value="ECO:0007669"/>
    <property type="project" value="TreeGrafter"/>
</dbReference>